<dbReference type="InterPro" id="IPR011856">
    <property type="entry name" value="tRNA_endonuc-like_dom_sf"/>
</dbReference>
<sequence length="122" mass="13478">MMSSTAPARIALGNYGESVAERHLVEAGMTVLDRNWRCEDGEIDLVLREGDTLVVCEVKTRSHDGCGTPHEAVDKTKLDRLRRLAIAWLQQHDVRAPGIRIDLVAVMQAPRGSALVEHVRGL</sequence>
<dbReference type="NCBIfam" id="NF009154">
    <property type="entry name" value="PRK12497.3-3"/>
    <property type="match status" value="1"/>
</dbReference>
<proteinExistence type="inferred from homology"/>
<comment type="caution">
    <text evidence="3">The sequence shown here is derived from an EMBL/GenBank/DDBJ whole genome shotgun (WGS) entry which is preliminary data.</text>
</comment>
<dbReference type="PANTHER" id="PTHR34039">
    <property type="entry name" value="UPF0102 PROTEIN YRAN"/>
    <property type="match status" value="1"/>
</dbReference>
<evidence type="ECO:0000313" key="4">
    <source>
        <dbReference type="Proteomes" id="UP001142292"/>
    </source>
</evidence>
<evidence type="ECO:0000256" key="1">
    <source>
        <dbReference type="ARBA" id="ARBA00006738"/>
    </source>
</evidence>
<evidence type="ECO:0000313" key="3">
    <source>
        <dbReference type="EMBL" id="GLJ67257.1"/>
    </source>
</evidence>
<dbReference type="NCBIfam" id="NF009150">
    <property type="entry name" value="PRK12497.1-3"/>
    <property type="match status" value="1"/>
</dbReference>
<comment type="similarity">
    <text evidence="1 2">Belongs to the UPF0102 family.</text>
</comment>
<dbReference type="InterPro" id="IPR011335">
    <property type="entry name" value="Restrct_endonuc-II-like"/>
</dbReference>
<dbReference type="CDD" id="cd20736">
    <property type="entry name" value="PoNe_Nuclease"/>
    <property type="match status" value="1"/>
</dbReference>
<keyword evidence="4" id="KW-1185">Reference proteome</keyword>
<protein>
    <recommendedName>
        <fullName evidence="2">UPF0102 protein GCM10017579_12930</fullName>
    </recommendedName>
</protein>
<dbReference type="SUPFAM" id="SSF52980">
    <property type="entry name" value="Restriction endonuclease-like"/>
    <property type="match status" value="1"/>
</dbReference>
<dbReference type="HAMAP" id="MF_00048">
    <property type="entry name" value="UPF0102"/>
    <property type="match status" value="1"/>
</dbReference>
<reference evidence="3" key="1">
    <citation type="journal article" date="2014" name="Int. J. Syst. Evol. Microbiol.">
        <title>Complete genome of a new Firmicutes species belonging to the dominant human colonic microbiota ('Ruminococcus bicirculans') reveals two chromosomes and a selective capacity to utilize plant glucans.</title>
        <authorList>
            <consortium name="NISC Comparative Sequencing Program"/>
            <person name="Wegmann U."/>
            <person name="Louis P."/>
            <person name="Goesmann A."/>
            <person name="Henrissat B."/>
            <person name="Duncan S.H."/>
            <person name="Flint H.J."/>
        </authorList>
    </citation>
    <scope>NUCLEOTIDE SEQUENCE</scope>
    <source>
        <strain evidence="3">VKM Ac-1246</strain>
    </source>
</reference>
<name>A0ABQ5SSZ0_9ACTN</name>
<dbReference type="InterPro" id="IPR003509">
    <property type="entry name" value="UPF0102_YraN-like"/>
</dbReference>
<dbReference type="PANTHER" id="PTHR34039:SF1">
    <property type="entry name" value="UPF0102 PROTEIN YRAN"/>
    <property type="match status" value="1"/>
</dbReference>
<organism evidence="3 4">
    <name type="scientific">Nocardioides luteus</name>
    <dbReference type="NCBI Taxonomy" id="1844"/>
    <lineage>
        <taxon>Bacteria</taxon>
        <taxon>Bacillati</taxon>
        <taxon>Actinomycetota</taxon>
        <taxon>Actinomycetes</taxon>
        <taxon>Propionibacteriales</taxon>
        <taxon>Nocardioidaceae</taxon>
        <taxon>Nocardioides</taxon>
    </lineage>
</organism>
<accession>A0ABQ5SSZ0</accession>
<dbReference type="Gene3D" id="3.40.1350.10">
    <property type="match status" value="1"/>
</dbReference>
<dbReference type="EMBL" id="BSEL01000003">
    <property type="protein sequence ID" value="GLJ67257.1"/>
    <property type="molecule type" value="Genomic_DNA"/>
</dbReference>
<dbReference type="Proteomes" id="UP001142292">
    <property type="component" value="Unassembled WGS sequence"/>
</dbReference>
<reference evidence="3" key="2">
    <citation type="submission" date="2023-01" db="EMBL/GenBank/DDBJ databases">
        <authorList>
            <person name="Sun Q."/>
            <person name="Evtushenko L."/>
        </authorList>
    </citation>
    <scope>NUCLEOTIDE SEQUENCE</scope>
    <source>
        <strain evidence="3">VKM Ac-1246</strain>
    </source>
</reference>
<dbReference type="Pfam" id="PF02021">
    <property type="entry name" value="UPF0102"/>
    <property type="match status" value="1"/>
</dbReference>
<evidence type="ECO:0000256" key="2">
    <source>
        <dbReference type="HAMAP-Rule" id="MF_00048"/>
    </source>
</evidence>
<gene>
    <name evidence="3" type="ORF">GCM10017579_12930</name>
</gene>